<proteinExistence type="predicted"/>
<evidence type="ECO:0000256" key="1">
    <source>
        <dbReference type="SAM" id="MobiDB-lite"/>
    </source>
</evidence>
<evidence type="ECO:0000256" key="2">
    <source>
        <dbReference type="SAM" id="Phobius"/>
    </source>
</evidence>
<organism evidence="3">
    <name type="scientific">Clastoptera arizonana</name>
    <name type="common">Arizona spittle bug</name>
    <dbReference type="NCBI Taxonomy" id="38151"/>
    <lineage>
        <taxon>Eukaryota</taxon>
        <taxon>Metazoa</taxon>
        <taxon>Ecdysozoa</taxon>
        <taxon>Arthropoda</taxon>
        <taxon>Hexapoda</taxon>
        <taxon>Insecta</taxon>
        <taxon>Pterygota</taxon>
        <taxon>Neoptera</taxon>
        <taxon>Paraneoptera</taxon>
        <taxon>Hemiptera</taxon>
        <taxon>Auchenorrhyncha</taxon>
        <taxon>Cercopoidea</taxon>
        <taxon>Clastopteridae</taxon>
        <taxon>Clastoptera</taxon>
    </lineage>
</organism>
<dbReference type="EMBL" id="GEDC01016030">
    <property type="protein sequence ID" value="JAS21268.1"/>
    <property type="molecule type" value="Transcribed_RNA"/>
</dbReference>
<gene>
    <name evidence="3" type="ORF">g.28752</name>
</gene>
<feature type="compositionally biased region" description="Basic and acidic residues" evidence="1">
    <location>
        <begin position="17"/>
        <end position="40"/>
    </location>
</feature>
<feature type="region of interest" description="Disordered" evidence="1">
    <location>
        <begin position="1"/>
        <end position="40"/>
    </location>
</feature>
<feature type="non-terminal residue" evidence="3">
    <location>
        <position position="1"/>
    </location>
</feature>
<dbReference type="AlphaFoldDB" id="A0A1B6D6F5"/>
<name>A0A1B6D6F5_9HEMI</name>
<keyword evidence="2" id="KW-0812">Transmembrane</keyword>
<sequence length="276" mass="31884">CCRPDRRTSSRPTPALDDNKEVEELTRRTPAYHEGKPQSKLDLEVFDELVNRGHKRRKEDPKIDSLEWLMKSGEGSNRIQANRKHHKEDMAESGEGANRIQASRKHHKDDAGAESFDYKSIVPTHRLFRDEPSTVSEIMDQDYVRSEKKEEKKEHLWDDRSSMEEREPKMEFTAAERIVWDWQAVALTSAVLACLLFFAVVGMYSILQARQWRKMKNHFNTDMEEMSARISLMHPTLGHSAADGSNTNHYLENLLAGNKLGEKKTNIYIQKPTTSS</sequence>
<keyword evidence="2" id="KW-0472">Membrane</keyword>
<accession>A0A1B6D6F5</accession>
<reference evidence="3" key="1">
    <citation type="submission" date="2015-12" db="EMBL/GenBank/DDBJ databases">
        <title>De novo transcriptome assembly of four potential Pierce s Disease insect vectors from Arizona vineyards.</title>
        <authorList>
            <person name="Tassone E.E."/>
        </authorList>
    </citation>
    <scope>NUCLEOTIDE SEQUENCE</scope>
</reference>
<feature type="transmembrane region" description="Helical" evidence="2">
    <location>
        <begin position="182"/>
        <end position="207"/>
    </location>
</feature>
<protein>
    <submittedName>
        <fullName evidence="3">Uncharacterized protein</fullName>
    </submittedName>
</protein>
<keyword evidence="2" id="KW-1133">Transmembrane helix</keyword>
<feature type="region of interest" description="Disordered" evidence="1">
    <location>
        <begin position="73"/>
        <end position="114"/>
    </location>
</feature>
<evidence type="ECO:0000313" key="3">
    <source>
        <dbReference type="EMBL" id="JAS21268.1"/>
    </source>
</evidence>